<reference evidence="4 5" key="1">
    <citation type="submission" date="2020-04" db="EMBL/GenBank/DDBJ databases">
        <title>Draft genome of Pyxidicoccus fallax type strain.</title>
        <authorList>
            <person name="Whitworth D.E."/>
        </authorList>
    </citation>
    <scope>NUCLEOTIDE SEQUENCE [LARGE SCALE GENOMIC DNA]</scope>
    <source>
        <strain evidence="4 5">DSM 14698</strain>
    </source>
</reference>
<dbReference type="PANTHER" id="PTHR44591:SF3">
    <property type="entry name" value="RESPONSE REGULATORY DOMAIN-CONTAINING PROTEIN"/>
    <property type="match status" value="1"/>
</dbReference>
<dbReference type="Proteomes" id="UP000518300">
    <property type="component" value="Unassembled WGS sequence"/>
</dbReference>
<accession>A0A848LKK0</accession>
<protein>
    <submittedName>
        <fullName evidence="4">Response regulator</fullName>
    </submittedName>
</protein>
<name>A0A848LKK0_9BACT</name>
<keyword evidence="5" id="KW-1185">Reference proteome</keyword>
<dbReference type="Pfam" id="PF00072">
    <property type="entry name" value="Response_reg"/>
    <property type="match status" value="1"/>
</dbReference>
<keyword evidence="1 2" id="KW-0597">Phosphoprotein</keyword>
<organism evidence="4 5">
    <name type="scientific">Pyxidicoccus fallax</name>
    <dbReference type="NCBI Taxonomy" id="394095"/>
    <lineage>
        <taxon>Bacteria</taxon>
        <taxon>Pseudomonadati</taxon>
        <taxon>Myxococcota</taxon>
        <taxon>Myxococcia</taxon>
        <taxon>Myxococcales</taxon>
        <taxon>Cystobacterineae</taxon>
        <taxon>Myxococcaceae</taxon>
        <taxon>Pyxidicoccus</taxon>
    </lineage>
</organism>
<dbReference type="PANTHER" id="PTHR44591">
    <property type="entry name" value="STRESS RESPONSE REGULATOR PROTEIN 1"/>
    <property type="match status" value="1"/>
</dbReference>
<dbReference type="InterPro" id="IPR001789">
    <property type="entry name" value="Sig_transdc_resp-reg_receiver"/>
</dbReference>
<dbReference type="InterPro" id="IPR011006">
    <property type="entry name" value="CheY-like_superfamily"/>
</dbReference>
<dbReference type="PRINTS" id="PR01590">
    <property type="entry name" value="HTHFIS"/>
</dbReference>
<comment type="caution">
    <text evidence="4">The sequence shown here is derived from an EMBL/GenBank/DDBJ whole genome shotgun (WGS) entry which is preliminary data.</text>
</comment>
<feature type="modified residue" description="4-aspartylphosphate" evidence="2">
    <location>
        <position position="58"/>
    </location>
</feature>
<dbReference type="Gene3D" id="3.40.50.2300">
    <property type="match status" value="1"/>
</dbReference>
<dbReference type="Pfam" id="PF02954">
    <property type="entry name" value="HTH_8"/>
    <property type="match status" value="1"/>
</dbReference>
<dbReference type="SUPFAM" id="SSF52172">
    <property type="entry name" value="CheY-like"/>
    <property type="match status" value="1"/>
</dbReference>
<gene>
    <name evidence="4" type="ORF">HG543_25830</name>
</gene>
<dbReference type="InterPro" id="IPR002197">
    <property type="entry name" value="HTH_Fis"/>
</dbReference>
<dbReference type="InterPro" id="IPR009057">
    <property type="entry name" value="Homeodomain-like_sf"/>
</dbReference>
<dbReference type="SUPFAM" id="SSF46689">
    <property type="entry name" value="Homeodomain-like"/>
    <property type="match status" value="1"/>
</dbReference>
<proteinExistence type="predicted"/>
<dbReference type="RefSeq" id="WP_169347521.1">
    <property type="nucleotide sequence ID" value="NZ_JABBJJ010000129.1"/>
</dbReference>
<dbReference type="GO" id="GO:0000160">
    <property type="term" value="P:phosphorelay signal transduction system"/>
    <property type="evidence" value="ECO:0007669"/>
    <property type="project" value="InterPro"/>
</dbReference>
<dbReference type="CDD" id="cd17563">
    <property type="entry name" value="REC_RegA-like"/>
    <property type="match status" value="1"/>
</dbReference>
<dbReference type="Gene3D" id="1.10.10.60">
    <property type="entry name" value="Homeodomain-like"/>
    <property type="match status" value="1"/>
</dbReference>
<dbReference type="PROSITE" id="PS50110">
    <property type="entry name" value="RESPONSE_REGULATORY"/>
    <property type="match status" value="1"/>
</dbReference>
<evidence type="ECO:0000256" key="2">
    <source>
        <dbReference type="PROSITE-ProRule" id="PRU00169"/>
    </source>
</evidence>
<feature type="domain" description="Response regulatory" evidence="3">
    <location>
        <begin position="9"/>
        <end position="123"/>
    </location>
</feature>
<evidence type="ECO:0000259" key="3">
    <source>
        <dbReference type="PROSITE" id="PS50110"/>
    </source>
</evidence>
<evidence type="ECO:0000313" key="4">
    <source>
        <dbReference type="EMBL" id="NMO18251.1"/>
    </source>
</evidence>
<dbReference type="EMBL" id="JABBJJ010000129">
    <property type="protein sequence ID" value="NMO18251.1"/>
    <property type="molecule type" value="Genomic_DNA"/>
</dbReference>
<sequence length="183" mass="20028">MSRGELPLTVLVVDDDETYRERLVRAFGRHGFEAHGAANAAEGLERARELRPGYAVIDLRLPDGSGLDLVRELKALDARTTMVVLTGYGSIATAVEAVRRGATHYLPKPADVDDILLAFAGATLPEGQAVAREHEVPSLARAEWEHIQRVLADCGGNISQAARLLRIQRRSLQRKLAKHPVPK</sequence>
<dbReference type="AlphaFoldDB" id="A0A848LKK0"/>
<dbReference type="SMART" id="SM00448">
    <property type="entry name" value="REC"/>
    <property type="match status" value="1"/>
</dbReference>
<dbReference type="GO" id="GO:0043565">
    <property type="term" value="F:sequence-specific DNA binding"/>
    <property type="evidence" value="ECO:0007669"/>
    <property type="project" value="InterPro"/>
</dbReference>
<evidence type="ECO:0000313" key="5">
    <source>
        <dbReference type="Proteomes" id="UP000518300"/>
    </source>
</evidence>
<evidence type="ECO:0000256" key="1">
    <source>
        <dbReference type="ARBA" id="ARBA00022553"/>
    </source>
</evidence>
<dbReference type="InterPro" id="IPR050595">
    <property type="entry name" value="Bact_response_regulator"/>
</dbReference>